<sequence>MDDIQLKICFANETYKGVDSYKLVNENTLGLTPKRIILPELNLCGDKFDSKKHLNLIKEFEGELRVSFESEDYQGPSFSISYPGVQSPPQVFTWSLPLKK</sequence>
<comment type="caution">
    <text evidence="1">The sequence shown here is derived from an EMBL/GenBank/DDBJ whole genome shotgun (WGS) entry which is preliminary data.</text>
</comment>
<protein>
    <submittedName>
        <fullName evidence="1">Uncharacterized protein</fullName>
    </submittedName>
</protein>
<gene>
    <name evidence="1" type="ORF">QQ008_26285</name>
</gene>
<evidence type="ECO:0000313" key="2">
    <source>
        <dbReference type="Proteomes" id="UP001172082"/>
    </source>
</evidence>
<accession>A0ABT8KW09</accession>
<evidence type="ECO:0000313" key="1">
    <source>
        <dbReference type="EMBL" id="MDN5204926.1"/>
    </source>
</evidence>
<proteinExistence type="predicted"/>
<reference evidence="1" key="1">
    <citation type="submission" date="2023-06" db="EMBL/GenBank/DDBJ databases">
        <title>Genomic of Parafulvivirga corallium.</title>
        <authorList>
            <person name="Wang G."/>
        </authorList>
    </citation>
    <scope>NUCLEOTIDE SEQUENCE</scope>
    <source>
        <strain evidence="1">BMA10</strain>
    </source>
</reference>
<keyword evidence="2" id="KW-1185">Reference proteome</keyword>
<dbReference type="EMBL" id="JAUJEA010000013">
    <property type="protein sequence ID" value="MDN5204926.1"/>
    <property type="molecule type" value="Genomic_DNA"/>
</dbReference>
<name>A0ABT8KW09_9BACT</name>
<dbReference type="RefSeq" id="WP_346754946.1">
    <property type="nucleotide sequence ID" value="NZ_JAUJEA010000013.1"/>
</dbReference>
<organism evidence="1 2">
    <name type="scientific">Splendidivirga corallicola</name>
    <dbReference type="NCBI Taxonomy" id="3051826"/>
    <lineage>
        <taxon>Bacteria</taxon>
        <taxon>Pseudomonadati</taxon>
        <taxon>Bacteroidota</taxon>
        <taxon>Cytophagia</taxon>
        <taxon>Cytophagales</taxon>
        <taxon>Splendidivirgaceae</taxon>
        <taxon>Splendidivirga</taxon>
    </lineage>
</organism>
<dbReference type="Proteomes" id="UP001172082">
    <property type="component" value="Unassembled WGS sequence"/>
</dbReference>